<dbReference type="Proteomes" id="UP001497623">
    <property type="component" value="Unassembled WGS sequence"/>
</dbReference>
<dbReference type="AlphaFoldDB" id="A0AAV2S6B0"/>
<protein>
    <submittedName>
        <fullName evidence="2">Uncharacterized protein</fullName>
    </submittedName>
</protein>
<name>A0AAV2S6B0_MEGNR</name>
<evidence type="ECO:0000313" key="3">
    <source>
        <dbReference type="Proteomes" id="UP001497623"/>
    </source>
</evidence>
<feature type="non-terminal residue" evidence="2">
    <location>
        <position position="1"/>
    </location>
</feature>
<feature type="chain" id="PRO_5043371272" evidence="1">
    <location>
        <begin position="18"/>
        <end position="103"/>
    </location>
</feature>
<keyword evidence="3" id="KW-1185">Reference proteome</keyword>
<gene>
    <name evidence="2" type="ORF">MNOR_LOCUS33725</name>
</gene>
<evidence type="ECO:0000313" key="2">
    <source>
        <dbReference type="EMBL" id="CAL4168650.1"/>
    </source>
</evidence>
<comment type="caution">
    <text evidence="2">The sequence shown here is derived from an EMBL/GenBank/DDBJ whole genome shotgun (WGS) entry which is preliminary data.</text>
</comment>
<evidence type="ECO:0000256" key="1">
    <source>
        <dbReference type="SAM" id="SignalP"/>
    </source>
</evidence>
<keyword evidence="1" id="KW-0732">Signal</keyword>
<proteinExistence type="predicted"/>
<sequence>LMLTLLTLLWVYGEILASLTITEVFMKVNELLKGKLESRLLLKMRGLVDESLKASIDEFEGYLEEIAFCTFSHMEFVFGESTIALLKKRLKQCKLDGFETEIM</sequence>
<feature type="signal peptide" evidence="1">
    <location>
        <begin position="1"/>
        <end position="17"/>
    </location>
</feature>
<organism evidence="2 3">
    <name type="scientific">Meganyctiphanes norvegica</name>
    <name type="common">Northern krill</name>
    <name type="synonym">Thysanopoda norvegica</name>
    <dbReference type="NCBI Taxonomy" id="48144"/>
    <lineage>
        <taxon>Eukaryota</taxon>
        <taxon>Metazoa</taxon>
        <taxon>Ecdysozoa</taxon>
        <taxon>Arthropoda</taxon>
        <taxon>Crustacea</taxon>
        <taxon>Multicrustacea</taxon>
        <taxon>Malacostraca</taxon>
        <taxon>Eumalacostraca</taxon>
        <taxon>Eucarida</taxon>
        <taxon>Euphausiacea</taxon>
        <taxon>Euphausiidae</taxon>
        <taxon>Meganyctiphanes</taxon>
    </lineage>
</organism>
<dbReference type="EMBL" id="CAXKWB010049484">
    <property type="protein sequence ID" value="CAL4168650.1"/>
    <property type="molecule type" value="Genomic_DNA"/>
</dbReference>
<accession>A0AAV2S6B0</accession>
<reference evidence="2 3" key="1">
    <citation type="submission" date="2024-05" db="EMBL/GenBank/DDBJ databases">
        <authorList>
            <person name="Wallberg A."/>
        </authorList>
    </citation>
    <scope>NUCLEOTIDE SEQUENCE [LARGE SCALE GENOMIC DNA]</scope>
</reference>
<feature type="non-terminal residue" evidence="2">
    <location>
        <position position="103"/>
    </location>
</feature>